<dbReference type="GO" id="GO:0006367">
    <property type="term" value="P:transcription initiation at RNA polymerase II promoter"/>
    <property type="evidence" value="ECO:0007669"/>
    <property type="project" value="InterPro"/>
</dbReference>
<sequence length="99" mass="11770">GQEFIVRIPKQTKKRHHVMRFNAAHKQDISKWTQIRIERENNLKEMKMEDDMPKFGAGSEFGRDQKEEARRKKYGIIMKKYNPDDQPWLLRVGGKGGKK</sequence>
<accession>B7P0K8</accession>
<evidence type="ECO:0000256" key="7">
    <source>
        <dbReference type="SAM" id="MobiDB-lite"/>
    </source>
</evidence>
<keyword evidence="10" id="KW-1185">Reference proteome</keyword>
<dbReference type="GO" id="GO:0003677">
    <property type="term" value="F:DNA binding"/>
    <property type="evidence" value="ECO:0007669"/>
    <property type="project" value="UniProtKB-KW"/>
</dbReference>
<evidence type="ECO:0000256" key="3">
    <source>
        <dbReference type="ARBA" id="ARBA00023125"/>
    </source>
</evidence>
<evidence type="ECO:0000256" key="2">
    <source>
        <dbReference type="ARBA" id="ARBA00023015"/>
    </source>
</evidence>
<dbReference type="STRING" id="6945.B7P0K8"/>
<dbReference type="Pfam" id="PF05793">
    <property type="entry name" value="TFIIF_alpha"/>
    <property type="match status" value="1"/>
</dbReference>
<evidence type="ECO:0000256" key="1">
    <source>
        <dbReference type="ARBA" id="ARBA00004123"/>
    </source>
</evidence>
<keyword evidence="3 6" id="KW-0238">DNA-binding</keyword>
<dbReference type="PaxDb" id="6945-B7P0K8"/>
<dbReference type="GO" id="GO:0005634">
    <property type="term" value="C:nucleus"/>
    <property type="evidence" value="ECO:0007669"/>
    <property type="project" value="UniProtKB-SubCell"/>
</dbReference>
<evidence type="ECO:0000256" key="6">
    <source>
        <dbReference type="RuleBase" id="RU366044"/>
    </source>
</evidence>
<reference evidence="8 10" key="1">
    <citation type="submission" date="2008-03" db="EMBL/GenBank/DDBJ databases">
        <title>Annotation of Ixodes scapularis.</title>
        <authorList>
            <consortium name="Ixodes scapularis Genome Project Consortium"/>
            <person name="Caler E."/>
            <person name="Hannick L.I."/>
            <person name="Bidwell S."/>
            <person name="Joardar V."/>
            <person name="Thiagarajan M."/>
            <person name="Amedeo P."/>
            <person name="Galinsky K.J."/>
            <person name="Schobel S."/>
            <person name="Inman J."/>
            <person name="Hostetler J."/>
            <person name="Miller J."/>
            <person name="Hammond M."/>
            <person name="Megy K."/>
            <person name="Lawson D."/>
            <person name="Kodira C."/>
            <person name="Sutton G."/>
            <person name="Meyer J."/>
            <person name="Hill C.A."/>
            <person name="Birren B."/>
            <person name="Nene V."/>
            <person name="Collins F."/>
            <person name="Alarcon-Chaidez F."/>
            <person name="Wikel S."/>
            <person name="Strausberg R."/>
        </authorList>
    </citation>
    <scope>NUCLEOTIDE SEQUENCE [LARGE SCALE GENOMIC DNA]</scope>
    <source>
        <strain evidence="10">Wikel</strain>
        <strain evidence="8">Wikel colony</strain>
    </source>
</reference>
<dbReference type="EMBL" id="DS612308">
    <property type="protein sequence ID" value="EEC00130.1"/>
    <property type="molecule type" value="Genomic_DNA"/>
</dbReference>
<comment type="subcellular location">
    <subcellularLocation>
        <location evidence="1 6">Nucleus</location>
    </subcellularLocation>
</comment>
<dbReference type="Proteomes" id="UP000001555">
    <property type="component" value="Unassembled WGS sequence"/>
</dbReference>
<keyword evidence="2 6" id="KW-0805">Transcription regulation</keyword>
<dbReference type="SUPFAM" id="SSF50916">
    <property type="entry name" value="Rap30/74 interaction domains"/>
    <property type="match status" value="1"/>
</dbReference>
<dbReference type="EnsemblMetazoa" id="ISCW000657-RA">
    <property type="protein sequence ID" value="ISCW000657-PA"/>
    <property type="gene ID" value="ISCW000657"/>
</dbReference>
<dbReference type="InterPro" id="IPR011039">
    <property type="entry name" value="TFIIF_interaction"/>
</dbReference>
<reference evidence="9" key="2">
    <citation type="submission" date="2020-05" db="UniProtKB">
        <authorList>
            <consortium name="EnsemblMetazoa"/>
        </authorList>
    </citation>
    <scope>IDENTIFICATION</scope>
    <source>
        <strain evidence="9">wikel</strain>
    </source>
</reference>
<dbReference type="InterPro" id="IPR008851">
    <property type="entry name" value="TFIIF-alpha"/>
</dbReference>
<dbReference type="VEuPathDB" id="VectorBase:ISCI000657"/>
<keyword evidence="4 6" id="KW-0804">Transcription</keyword>
<keyword evidence="5 6" id="KW-0539">Nucleus</keyword>
<gene>
    <name evidence="8" type="ORF">IscW_ISCW000657</name>
</gene>
<evidence type="ECO:0000313" key="10">
    <source>
        <dbReference type="Proteomes" id="UP000001555"/>
    </source>
</evidence>
<dbReference type="HOGENOM" id="CLU_161734_0_0_1"/>
<feature type="non-terminal residue" evidence="8">
    <location>
        <position position="1"/>
    </location>
</feature>
<feature type="region of interest" description="Disordered" evidence="7">
    <location>
        <begin position="47"/>
        <end position="67"/>
    </location>
</feature>
<organism>
    <name type="scientific">Ixodes scapularis</name>
    <name type="common">Black-legged tick</name>
    <name type="synonym">Deer tick</name>
    <dbReference type="NCBI Taxonomy" id="6945"/>
    <lineage>
        <taxon>Eukaryota</taxon>
        <taxon>Metazoa</taxon>
        <taxon>Ecdysozoa</taxon>
        <taxon>Arthropoda</taxon>
        <taxon>Chelicerata</taxon>
        <taxon>Arachnida</taxon>
        <taxon>Acari</taxon>
        <taxon>Parasitiformes</taxon>
        <taxon>Ixodida</taxon>
        <taxon>Ixodoidea</taxon>
        <taxon>Ixodidae</taxon>
        <taxon>Ixodinae</taxon>
        <taxon>Ixodes</taxon>
    </lineage>
</organism>
<dbReference type="EMBL" id="ABJB010186112">
    <property type="status" value="NOT_ANNOTATED_CDS"/>
    <property type="molecule type" value="Genomic_DNA"/>
</dbReference>
<dbReference type="GO" id="GO:0032968">
    <property type="term" value="P:positive regulation of transcription elongation by RNA polymerase II"/>
    <property type="evidence" value="ECO:0007669"/>
    <property type="project" value="InterPro"/>
</dbReference>
<dbReference type="VEuPathDB" id="VectorBase:ISCP_038441"/>
<proteinExistence type="inferred from homology"/>
<evidence type="ECO:0000256" key="5">
    <source>
        <dbReference type="ARBA" id="ARBA00023242"/>
    </source>
</evidence>
<protein>
    <recommendedName>
        <fullName evidence="6">Transcription initiation factor IIF subunit alpha</fullName>
    </recommendedName>
</protein>
<name>B7P0K8_IXOSC</name>
<dbReference type="AlphaFoldDB" id="B7P0K8"/>
<dbReference type="VEuPathDB" id="VectorBase:ISCW000657"/>
<comment type="similarity">
    <text evidence="6">Belongs to the TFIIF alpha subunit family.</text>
</comment>
<evidence type="ECO:0000313" key="9">
    <source>
        <dbReference type="EnsemblMetazoa" id="ISCW000657-PA"/>
    </source>
</evidence>
<comment type="function">
    <text evidence="6">TFIIF is a general transcription initiation factor that binds to RNA polymerase II and helps to recruit it to the initiation complex in collaboration with TFIIB. It promotes transcription elongation.</text>
</comment>
<evidence type="ECO:0000313" key="8">
    <source>
        <dbReference type="EMBL" id="EEC00130.1"/>
    </source>
</evidence>
<evidence type="ECO:0000256" key="4">
    <source>
        <dbReference type="ARBA" id="ARBA00023163"/>
    </source>
</evidence>
<dbReference type="OrthoDB" id="76676at2759"/>